<dbReference type="InterPro" id="IPR000653">
    <property type="entry name" value="DegT/StrS_aminotransferase"/>
</dbReference>
<dbReference type="GO" id="GO:0030170">
    <property type="term" value="F:pyridoxal phosphate binding"/>
    <property type="evidence" value="ECO:0007669"/>
    <property type="project" value="TreeGrafter"/>
</dbReference>
<dbReference type="InterPro" id="IPR015422">
    <property type="entry name" value="PyrdxlP-dep_Trfase_small"/>
</dbReference>
<organism evidence="6">
    <name type="scientific">Pseudomonas iranensis</name>
    <dbReference type="NCBI Taxonomy" id="2745503"/>
    <lineage>
        <taxon>Bacteria</taxon>
        <taxon>Pseudomonadati</taxon>
        <taxon>Pseudomonadota</taxon>
        <taxon>Gammaproteobacteria</taxon>
        <taxon>Pseudomonadales</taxon>
        <taxon>Pseudomonadaceae</taxon>
        <taxon>Pseudomonas</taxon>
    </lineage>
</organism>
<dbReference type="GO" id="GO:0000271">
    <property type="term" value="P:polysaccharide biosynthetic process"/>
    <property type="evidence" value="ECO:0007669"/>
    <property type="project" value="TreeGrafter"/>
</dbReference>
<evidence type="ECO:0000256" key="5">
    <source>
        <dbReference type="RuleBase" id="RU004508"/>
    </source>
</evidence>
<comment type="similarity">
    <text evidence="2 5">Belongs to the DegT/DnrJ/EryC1 family.</text>
</comment>
<dbReference type="EMBL" id="CP157354">
    <property type="protein sequence ID" value="XBL94113.1"/>
    <property type="molecule type" value="Genomic_DNA"/>
</dbReference>
<dbReference type="AlphaFoldDB" id="A0AAU7ER41"/>
<evidence type="ECO:0000313" key="6">
    <source>
        <dbReference type="EMBL" id="XBL94113.1"/>
    </source>
</evidence>
<dbReference type="CDD" id="cd00616">
    <property type="entry name" value="AHBA_syn"/>
    <property type="match status" value="1"/>
</dbReference>
<evidence type="ECO:0000256" key="1">
    <source>
        <dbReference type="ARBA" id="ARBA00022898"/>
    </source>
</evidence>
<gene>
    <name evidence="6" type="ORF">ABHN08_15590</name>
</gene>
<protein>
    <submittedName>
        <fullName evidence="6">DegT/DnrJ/EryC1/StrS family aminotransferase</fullName>
        <ecNumber evidence="6">2.6.1.-</ecNumber>
    </submittedName>
</protein>
<keyword evidence="6" id="KW-0032">Aminotransferase</keyword>
<feature type="active site" description="Proton acceptor" evidence="3">
    <location>
        <position position="185"/>
    </location>
</feature>
<dbReference type="PIRSF" id="PIRSF000390">
    <property type="entry name" value="PLP_StrS"/>
    <property type="match status" value="1"/>
</dbReference>
<proteinExistence type="inferred from homology"/>
<evidence type="ECO:0000256" key="2">
    <source>
        <dbReference type="ARBA" id="ARBA00037999"/>
    </source>
</evidence>
<evidence type="ECO:0000256" key="4">
    <source>
        <dbReference type="PIRSR" id="PIRSR000390-2"/>
    </source>
</evidence>
<evidence type="ECO:0000256" key="3">
    <source>
        <dbReference type="PIRSR" id="PIRSR000390-1"/>
    </source>
</evidence>
<name>A0AAU7ER41_9PSED</name>
<keyword evidence="6" id="KW-0808">Transferase</keyword>
<accession>A0AAU7ER41</accession>
<feature type="modified residue" description="N6-(pyridoxal phosphate)lysine" evidence="4">
    <location>
        <position position="185"/>
    </location>
</feature>
<dbReference type="PANTHER" id="PTHR30244:SF34">
    <property type="entry name" value="DTDP-4-AMINO-4,6-DIDEOXYGALACTOSE TRANSAMINASE"/>
    <property type="match status" value="1"/>
</dbReference>
<sequence length="378" mass="42354">MATQLFVPNFRVDECLEGIRECLEKGWTGLGFKTVEFEESWKAYTGLPHAHFLSSNTVGLHLAFHMMKTKYGWGDDAEVITTPLTFVSTNHAIAQAELTPVFADVDEYLCLDPVDVERRITDKTKAIIFVGLGGNVGQYEKVLKLCKDRDIKVVLDAAHMAGTRVDGKHVGHDADVTVFSFQAVKNLATADSGMICFRDKEDDERARKLAWLGINKDTFARTASQGAYKWKYDVEELGFKYHGNSIMAAIGLVSLKYLDRDNAYRRQLADWYLEGLNGDALIEPVLVSPGCESSRHLFQVRVAKRDEVLMALNEHEIYPGVHYRDNTEYHLYSSGAGKCPAAHKASNELISLPMHMGVTKNDVEFIVETLKKVVRTGL</sequence>
<dbReference type="GO" id="GO:0008483">
    <property type="term" value="F:transaminase activity"/>
    <property type="evidence" value="ECO:0007669"/>
    <property type="project" value="UniProtKB-KW"/>
</dbReference>
<dbReference type="InterPro" id="IPR015424">
    <property type="entry name" value="PyrdxlP-dep_Trfase"/>
</dbReference>
<keyword evidence="1 4" id="KW-0663">Pyridoxal phosphate</keyword>
<reference evidence="6" key="1">
    <citation type="submission" date="2024-05" db="EMBL/GenBank/DDBJ databases">
        <title>Draft genome sequence of Pseudomonas iranensis M7D1.</title>
        <authorList>
            <person name="Miller S.L."/>
            <person name="Nsubuga A."/>
            <person name="Lu N."/>
            <person name="King J."/>
            <person name="Shears P."/>
            <person name="Lawson P.A."/>
        </authorList>
    </citation>
    <scope>NUCLEOTIDE SEQUENCE</scope>
    <source>
        <strain evidence="6">M7D1</strain>
    </source>
</reference>
<dbReference type="Pfam" id="PF01041">
    <property type="entry name" value="DegT_DnrJ_EryC1"/>
    <property type="match status" value="1"/>
</dbReference>
<dbReference type="InterPro" id="IPR015421">
    <property type="entry name" value="PyrdxlP-dep_Trfase_major"/>
</dbReference>
<dbReference type="Gene3D" id="3.40.640.10">
    <property type="entry name" value="Type I PLP-dependent aspartate aminotransferase-like (Major domain)"/>
    <property type="match status" value="1"/>
</dbReference>
<dbReference type="SUPFAM" id="SSF53383">
    <property type="entry name" value="PLP-dependent transferases"/>
    <property type="match status" value="1"/>
</dbReference>
<dbReference type="EC" id="2.6.1.-" evidence="6"/>
<dbReference type="Gene3D" id="3.90.1150.10">
    <property type="entry name" value="Aspartate Aminotransferase, domain 1"/>
    <property type="match status" value="1"/>
</dbReference>
<dbReference type="PANTHER" id="PTHR30244">
    <property type="entry name" value="TRANSAMINASE"/>
    <property type="match status" value="1"/>
</dbReference>